<comment type="caution">
    <text evidence="2">The sequence shown here is derived from an EMBL/GenBank/DDBJ whole genome shotgun (WGS) entry which is preliminary data.</text>
</comment>
<gene>
    <name evidence="2" type="ORF">LX32DRAFT_630807</name>
</gene>
<name>A0AAD9H5X0_9PEZI</name>
<evidence type="ECO:0000313" key="2">
    <source>
        <dbReference type="EMBL" id="KAK2021892.1"/>
    </source>
</evidence>
<protein>
    <submittedName>
        <fullName evidence="2">Metallo-dependent phosphatase</fullName>
    </submittedName>
</protein>
<dbReference type="Proteomes" id="UP001232148">
    <property type="component" value="Unassembled WGS sequence"/>
</dbReference>
<dbReference type="GO" id="GO:0004721">
    <property type="term" value="F:phosphoprotein phosphatase activity"/>
    <property type="evidence" value="ECO:0007669"/>
    <property type="project" value="TreeGrafter"/>
</dbReference>
<dbReference type="InterPro" id="IPR004843">
    <property type="entry name" value="Calcineurin-like_PHP"/>
</dbReference>
<keyword evidence="3" id="KW-1185">Reference proteome</keyword>
<dbReference type="Pfam" id="PF00149">
    <property type="entry name" value="Metallophos"/>
    <property type="match status" value="1"/>
</dbReference>
<dbReference type="AlphaFoldDB" id="A0AAD9H5X0"/>
<reference evidence="2" key="1">
    <citation type="submission" date="2021-06" db="EMBL/GenBank/DDBJ databases">
        <title>Comparative genomics, transcriptomics and evolutionary studies reveal genomic signatures of adaptation to plant cell wall in hemibiotrophic fungi.</title>
        <authorList>
            <consortium name="DOE Joint Genome Institute"/>
            <person name="Baroncelli R."/>
            <person name="Diaz J.F."/>
            <person name="Benocci T."/>
            <person name="Peng M."/>
            <person name="Battaglia E."/>
            <person name="Haridas S."/>
            <person name="Andreopoulos W."/>
            <person name="Labutti K."/>
            <person name="Pangilinan J."/>
            <person name="Floch G.L."/>
            <person name="Makela M.R."/>
            <person name="Henrissat B."/>
            <person name="Grigoriev I.V."/>
            <person name="Crouch J.A."/>
            <person name="De Vries R.P."/>
            <person name="Sukno S.A."/>
            <person name="Thon M.R."/>
        </authorList>
    </citation>
    <scope>NUCLEOTIDE SEQUENCE</scope>
    <source>
        <strain evidence="2">MAFF235873</strain>
    </source>
</reference>
<sequence>MDVVRHQVVTDLTVLISSTTPPSSCESGPRKWHRIEKDLYIHKSQQSAWLYVELAPEAELKPEDLLVIDIRVGDPPPKSSSWESRLGGIWVLRSTFSCRNDKSVTEVDVLFGMDAVDPRPQWALTSLSLQLDGQPTGLAPRLSVLRDRVMPKPDDRPTLRVREGGTFKIVQISDTHMVTGVGECNDAIGAHGEYLRTSEADPLTVNFIGEILDVEKPDLVVLTGDQVHHDIPDTQSALFKVVAPIIKRSIPFAAVFGNHDSEGTHALSREEQMSILQNLPFSLCEPGPEHVDGIGNFCLQVLAPEPSQTPVADLYFLDSHGEISSEIRKPDYDPIKQSQIDWFTDISHAQRLAREKDNSDNAFHLSLVFQHIPLPEFGDPRLSIHNGHRGEPSESPSCNTHFYDALAKAGVSALGCGHDHVNDFCALLSQQTPQNDGKPPQSGPWLCYGGGSGFGGYCSYGEKRYYRGARVWELGPSDGSLVTWRRVEYGAGRVDELVLVGSGVVVNP</sequence>
<dbReference type="PANTHER" id="PTHR32440:SF0">
    <property type="entry name" value="PHOSPHATASE DCR2-RELATED"/>
    <property type="match status" value="1"/>
</dbReference>
<evidence type="ECO:0000259" key="1">
    <source>
        <dbReference type="Pfam" id="PF00149"/>
    </source>
</evidence>
<dbReference type="PANTHER" id="PTHR32440">
    <property type="entry name" value="PHOSPHATASE DCR2-RELATED-RELATED"/>
    <property type="match status" value="1"/>
</dbReference>
<dbReference type="Gene3D" id="3.60.21.10">
    <property type="match status" value="1"/>
</dbReference>
<proteinExistence type="predicted"/>
<organism evidence="2 3">
    <name type="scientific">Colletotrichum zoysiae</name>
    <dbReference type="NCBI Taxonomy" id="1216348"/>
    <lineage>
        <taxon>Eukaryota</taxon>
        <taxon>Fungi</taxon>
        <taxon>Dikarya</taxon>
        <taxon>Ascomycota</taxon>
        <taxon>Pezizomycotina</taxon>
        <taxon>Sordariomycetes</taxon>
        <taxon>Hypocreomycetidae</taxon>
        <taxon>Glomerellales</taxon>
        <taxon>Glomerellaceae</taxon>
        <taxon>Colletotrichum</taxon>
        <taxon>Colletotrichum graminicola species complex</taxon>
    </lineage>
</organism>
<dbReference type="SUPFAM" id="SSF56300">
    <property type="entry name" value="Metallo-dependent phosphatases"/>
    <property type="match status" value="1"/>
</dbReference>
<dbReference type="CDD" id="cd07383">
    <property type="entry name" value="MPP_Dcr2"/>
    <property type="match status" value="1"/>
</dbReference>
<feature type="domain" description="Calcineurin-like phosphoesterase" evidence="1">
    <location>
        <begin position="167"/>
        <end position="421"/>
    </location>
</feature>
<dbReference type="GO" id="GO:0005737">
    <property type="term" value="C:cytoplasm"/>
    <property type="evidence" value="ECO:0007669"/>
    <property type="project" value="TreeGrafter"/>
</dbReference>
<accession>A0AAD9H5X0</accession>
<dbReference type="EMBL" id="MU843073">
    <property type="protein sequence ID" value="KAK2021892.1"/>
    <property type="molecule type" value="Genomic_DNA"/>
</dbReference>
<dbReference type="InterPro" id="IPR029052">
    <property type="entry name" value="Metallo-depent_PP-like"/>
</dbReference>
<evidence type="ECO:0000313" key="3">
    <source>
        <dbReference type="Proteomes" id="UP001232148"/>
    </source>
</evidence>